<dbReference type="STRING" id="1157962.A0A250X889"/>
<dbReference type="Gene3D" id="3.40.525.10">
    <property type="entry name" value="CRAL-TRIO lipid binding domain"/>
    <property type="match status" value="1"/>
</dbReference>
<evidence type="ECO:0000313" key="3">
    <source>
        <dbReference type="Proteomes" id="UP000232323"/>
    </source>
</evidence>
<dbReference type="CDD" id="cd00170">
    <property type="entry name" value="SEC14"/>
    <property type="match status" value="1"/>
</dbReference>
<gene>
    <name evidence="2" type="ORF">CEUSTIGMA_g6739.t1</name>
</gene>
<accession>A0A250X889</accession>
<dbReference type="OrthoDB" id="75724at2759"/>
<keyword evidence="3" id="KW-1185">Reference proteome</keyword>
<sequence>MQVTTRIVPERVSKFRSVCGNHLAQPCCLNNPLNRNKCNQAIRARVQIVCKGTESSQIRSNGPPPGLLPEPWIGSTDQLEALDSLRNRISIAAIELKVTEPAEETLKWYLRDRYFDVEEAEQKLKNMLKWRKEFQPGSITAADVAAELATGKSYVHEHNDIYGRPVIIIQASKHIIGEFPIDDSKRLCIFNIDTAIARLTKPSPAASVEESAVRGSSSTITQMTEAAAGQPLSVDTAMRPAIHPATSHQALLQETTAASTTGREQIVGIFNLGDFSVTRNMDLTFIGFLVEAFFEYYPRRVGQVLLVDAPWMFGPAWEIIKPLMRKYAALVRFVSAEEVCQEFFTKDTVPPEFKR</sequence>
<dbReference type="Proteomes" id="UP000232323">
    <property type="component" value="Unassembled WGS sequence"/>
</dbReference>
<dbReference type="InterPro" id="IPR001251">
    <property type="entry name" value="CRAL-TRIO_dom"/>
</dbReference>
<name>A0A250X889_9CHLO</name>
<dbReference type="SUPFAM" id="SSF46938">
    <property type="entry name" value="CRAL/TRIO N-terminal domain"/>
    <property type="match status" value="1"/>
</dbReference>
<feature type="domain" description="CRAL-TRIO" evidence="1">
    <location>
        <begin position="210"/>
        <end position="355"/>
    </location>
</feature>
<dbReference type="InterPro" id="IPR036865">
    <property type="entry name" value="CRAL-TRIO_dom_sf"/>
</dbReference>
<dbReference type="SUPFAM" id="SSF52087">
    <property type="entry name" value="CRAL/TRIO domain"/>
    <property type="match status" value="1"/>
</dbReference>
<proteinExistence type="predicted"/>
<reference evidence="2 3" key="1">
    <citation type="submission" date="2017-08" db="EMBL/GenBank/DDBJ databases">
        <title>Acidophilic green algal genome provides insights into adaptation to an acidic environment.</title>
        <authorList>
            <person name="Hirooka S."/>
            <person name="Hirose Y."/>
            <person name="Kanesaki Y."/>
            <person name="Higuchi S."/>
            <person name="Fujiwara T."/>
            <person name="Onuma R."/>
            <person name="Era A."/>
            <person name="Ohbayashi R."/>
            <person name="Uzuka A."/>
            <person name="Nozaki H."/>
            <person name="Yoshikawa H."/>
            <person name="Miyagishima S.Y."/>
        </authorList>
    </citation>
    <scope>NUCLEOTIDE SEQUENCE [LARGE SCALE GENOMIC DNA]</scope>
    <source>
        <strain evidence="2 3">NIES-2499</strain>
    </source>
</reference>
<evidence type="ECO:0000259" key="1">
    <source>
        <dbReference type="PROSITE" id="PS50191"/>
    </source>
</evidence>
<dbReference type="InterPro" id="IPR036273">
    <property type="entry name" value="CRAL/TRIO_N_dom_sf"/>
</dbReference>
<dbReference type="PANTHER" id="PTHR47556:SF1">
    <property type="entry name" value="SEC14P-LIKE PHOSPHATIDYLINOSITOL TRANSFER FAMILY PROTEIN"/>
    <property type="match status" value="1"/>
</dbReference>
<dbReference type="PROSITE" id="PS50191">
    <property type="entry name" value="CRAL_TRIO"/>
    <property type="match status" value="1"/>
</dbReference>
<evidence type="ECO:0000313" key="2">
    <source>
        <dbReference type="EMBL" id="GAX79298.1"/>
    </source>
</evidence>
<dbReference type="AlphaFoldDB" id="A0A250X889"/>
<dbReference type="EMBL" id="BEGY01000041">
    <property type="protein sequence ID" value="GAX79298.1"/>
    <property type="molecule type" value="Genomic_DNA"/>
</dbReference>
<comment type="caution">
    <text evidence="2">The sequence shown here is derived from an EMBL/GenBank/DDBJ whole genome shotgun (WGS) entry which is preliminary data.</text>
</comment>
<dbReference type="Pfam" id="PF00650">
    <property type="entry name" value="CRAL_TRIO"/>
    <property type="match status" value="1"/>
</dbReference>
<protein>
    <recommendedName>
        <fullName evidence="1">CRAL-TRIO domain-containing protein</fullName>
    </recommendedName>
</protein>
<organism evidence="2 3">
    <name type="scientific">Chlamydomonas eustigma</name>
    <dbReference type="NCBI Taxonomy" id="1157962"/>
    <lineage>
        <taxon>Eukaryota</taxon>
        <taxon>Viridiplantae</taxon>
        <taxon>Chlorophyta</taxon>
        <taxon>core chlorophytes</taxon>
        <taxon>Chlorophyceae</taxon>
        <taxon>CS clade</taxon>
        <taxon>Chlamydomonadales</taxon>
        <taxon>Chlamydomonadaceae</taxon>
        <taxon>Chlamydomonas</taxon>
    </lineage>
</organism>
<dbReference type="PANTHER" id="PTHR47556">
    <property type="entry name" value="SEC14P-LIKE PHOSPHATIDYLINOSITOL TRANSFER FAMILY PROTEIN"/>
    <property type="match status" value="1"/>
</dbReference>